<feature type="transmembrane region" description="Helical" evidence="1">
    <location>
        <begin position="12"/>
        <end position="33"/>
    </location>
</feature>
<reference evidence="3" key="1">
    <citation type="journal article" date="2019" name="Int. J. Syst. Evol. Microbiol.">
        <title>The Global Catalogue of Microorganisms (GCM) 10K type strain sequencing project: providing services to taxonomists for standard genome sequencing and annotation.</title>
        <authorList>
            <consortium name="The Broad Institute Genomics Platform"/>
            <consortium name="The Broad Institute Genome Sequencing Center for Infectious Disease"/>
            <person name="Wu L."/>
            <person name="Ma J."/>
        </authorList>
    </citation>
    <scope>NUCLEOTIDE SEQUENCE [LARGE SCALE GENOMIC DNA]</scope>
    <source>
        <strain evidence="3">CCUG 71848</strain>
    </source>
</reference>
<comment type="caution">
    <text evidence="2">The sequence shown here is derived from an EMBL/GenBank/DDBJ whole genome shotgun (WGS) entry which is preliminary data.</text>
</comment>
<feature type="transmembrane region" description="Helical" evidence="1">
    <location>
        <begin position="143"/>
        <end position="162"/>
    </location>
</feature>
<dbReference type="RefSeq" id="WP_225419132.1">
    <property type="nucleotide sequence ID" value="NZ_JBHTLH010000004.1"/>
</dbReference>
<organism evidence="2 3">
    <name type="scientific">Lentilactobacillus raoultii</name>
    <dbReference type="NCBI Taxonomy" id="1987503"/>
    <lineage>
        <taxon>Bacteria</taxon>
        <taxon>Bacillati</taxon>
        <taxon>Bacillota</taxon>
        <taxon>Bacilli</taxon>
        <taxon>Lactobacillales</taxon>
        <taxon>Lactobacillaceae</taxon>
        <taxon>Lentilactobacillus</taxon>
    </lineage>
</organism>
<sequence>MTIKRSEVSQLLIQILVPVLTWMLFSQVRLGAFFTNHQLSYLLLLALSFSALLSQLISGKRKPIIFIAADTAFLLLCLKGVFSSDSFNSWLLLLDFGLANLLILTNIVKEPHCRWIIYGLINGSGIVFLFNITAHHYFSLESLMSLTLLIFVNIFFSAPIFMKSGNRLSRLIIMGLILAICLSLALAPLKILIIGAILGLYLFLDWHIKLNKSAQQSNIAIFCLLCFSLTAYL</sequence>
<evidence type="ECO:0000313" key="3">
    <source>
        <dbReference type="Proteomes" id="UP001597156"/>
    </source>
</evidence>
<feature type="transmembrane region" description="Helical" evidence="1">
    <location>
        <begin position="39"/>
        <end position="57"/>
    </location>
</feature>
<feature type="transmembrane region" description="Helical" evidence="1">
    <location>
        <begin position="171"/>
        <end position="204"/>
    </location>
</feature>
<evidence type="ECO:0000256" key="1">
    <source>
        <dbReference type="SAM" id="Phobius"/>
    </source>
</evidence>
<protein>
    <recommendedName>
        <fullName evidence="4">Integral membrane protein</fullName>
    </recommendedName>
</protein>
<evidence type="ECO:0008006" key="4">
    <source>
        <dbReference type="Google" id="ProtNLM"/>
    </source>
</evidence>
<keyword evidence="1" id="KW-0812">Transmembrane</keyword>
<feature type="transmembrane region" description="Helical" evidence="1">
    <location>
        <begin position="115"/>
        <end position="137"/>
    </location>
</feature>
<name>A0ABW3PKA1_9LACO</name>
<keyword evidence="3" id="KW-1185">Reference proteome</keyword>
<keyword evidence="1" id="KW-1133">Transmembrane helix</keyword>
<dbReference type="Proteomes" id="UP001597156">
    <property type="component" value="Unassembled WGS sequence"/>
</dbReference>
<proteinExistence type="predicted"/>
<dbReference type="EMBL" id="JBHTLH010000004">
    <property type="protein sequence ID" value="MFD1123842.1"/>
    <property type="molecule type" value="Genomic_DNA"/>
</dbReference>
<evidence type="ECO:0000313" key="2">
    <source>
        <dbReference type="EMBL" id="MFD1123842.1"/>
    </source>
</evidence>
<keyword evidence="1" id="KW-0472">Membrane</keyword>
<accession>A0ABW3PKA1</accession>
<feature type="transmembrane region" description="Helical" evidence="1">
    <location>
        <begin position="88"/>
        <end position="108"/>
    </location>
</feature>
<gene>
    <name evidence="2" type="ORF">ACFQ22_00490</name>
</gene>